<dbReference type="InterPro" id="IPR052593">
    <property type="entry name" value="MT-associated_AKAP9-binding"/>
</dbReference>
<feature type="coiled-coil region" evidence="7">
    <location>
        <begin position="915"/>
        <end position="945"/>
    </location>
</feature>
<dbReference type="GO" id="GO:0005794">
    <property type="term" value="C:Golgi apparatus"/>
    <property type="evidence" value="ECO:0007669"/>
    <property type="project" value="UniProtKB-SubCell"/>
</dbReference>
<dbReference type="GO" id="GO:0090063">
    <property type="term" value="P:positive regulation of microtubule nucleation"/>
    <property type="evidence" value="ECO:0007669"/>
    <property type="project" value="TreeGrafter"/>
</dbReference>
<keyword evidence="11" id="KW-1185">Reference proteome</keyword>
<protein>
    <submittedName>
        <fullName evidence="10">Myomegalin</fullName>
    </submittedName>
</protein>
<feature type="coiled-coil region" evidence="7">
    <location>
        <begin position="2132"/>
        <end position="2173"/>
    </location>
</feature>
<evidence type="ECO:0000256" key="7">
    <source>
        <dbReference type="SAM" id="Coils"/>
    </source>
</evidence>
<feature type="compositionally biased region" description="Polar residues" evidence="8">
    <location>
        <begin position="1047"/>
        <end position="1066"/>
    </location>
</feature>
<feature type="coiled-coil region" evidence="7">
    <location>
        <begin position="2237"/>
        <end position="2383"/>
    </location>
</feature>
<feature type="domain" description="T-SNARE coiled-coil homology" evidence="9">
    <location>
        <begin position="237"/>
        <end position="299"/>
    </location>
</feature>
<feature type="compositionally biased region" description="Basic and acidic residues" evidence="8">
    <location>
        <begin position="1030"/>
        <end position="1044"/>
    </location>
</feature>
<keyword evidence="3" id="KW-0963">Cytoplasm</keyword>
<evidence type="ECO:0000313" key="10">
    <source>
        <dbReference type="EMBL" id="OWF48585.1"/>
    </source>
</evidence>
<keyword evidence="7" id="KW-0175">Coiled coil</keyword>
<feature type="compositionally biased region" description="Polar residues" evidence="8">
    <location>
        <begin position="2718"/>
        <end position="2730"/>
    </location>
</feature>
<keyword evidence="4" id="KW-0597">Phosphoprotein</keyword>
<feature type="compositionally biased region" description="Low complexity" evidence="8">
    <location>
        <begin position="1721"/>
        <end position="1734"/>
    </location>
</feature>
<feature type="coiled-coil region" evidence="7">
    <location>
        <begin position="659"/>
        <end position="750"/>
    </location>
</feature>
<accession>A0A210QII0</accession>
<evidence type="ECO:0000256" key="1">
    <source>
        <dbReference type="ARBA" id="ARBA00004245"/>
    </source>
</evidence>
<feature type="coiled-coil region" evidence="7">
    <location>
        <begin position="1467"/>
        <end position="1530"/>
    </location>
</feature>
<dbReference type="PANTHER" id="PTHR46501">
    <property type="entry name" value="MYOMEGALIN"/>
    <property type="match status" value="1"/>
</dbReference>
<dbReference type="InterPro" id="IPR056273">
    <property type="entry name" value="CDK5RAP2_MYOME_CC"/>
</dbReference>
<feature type="compositionally biased region" description="Gly residues" evidence="8">
    <location>
        <begin position="890"/>
        <end position="904"/>
    </location>
</feature>
<dbReference type="Pfam" id="PF23246">
    <property type="entry name" value="CC_CDK5RAP2"/>
    <property type="match status" value="1"/>
</dbReference>
<evidence type="ECO:0000256" key="8">
    <source>
        <dbReference type="SAM" id="MobiDB-lite"/>
    </source>
</evidence>
<feature type="coiled-coil region" evidence="7">
    <location>
        <begin position="1871"/>
        <end position="1905"/>
    </location>
</feature>
<feature type="compositionally biased region" description="Polar residues" evidence="8">
    <location>
        <begin position="1772"/>
        <end position="1785"/>
    </location>
</feature>
<feature type="region of interest" description="Disordered" evidence="8">
    <location>
        <begin position="2032"/>
        <end position="2051"/>
    </location>
</feature>
<proteinExistence type="predicted"/>
<name>A0A210QII0_MIZYE</name>
<feature type="coiled-coil region" evidence="7">
    <location>
        <begin position="1407"/>
        <end position="1441"/>
    </location>
</feature>
<feature type="region of interest" description="Disordered" evidence="8">
    <location>
        <begin position="447"/>
        <end position="472"/>
    </location>
</feature>
<comment type="subcellular location">
    <subcellularLocation>
        <location evidence="1">Cytoplasm</location>
        <location evidence="1">Cytoskeleton</location>
    </subcellularLocation>
    <subcellularLocation>
        <location evidence="2">Golgi apparatus</location>
    </subcellularLocation>
</comment>
<comment type="caution">
    <text evidence="10">The sequence shown here is derived from an EMBL/GenBank/DDBJ whole genome shotgun (WGS) entry which is preliminary data.</text>
</comment>
<evidence type="ECO:0000256" key="5">
    <source>
        <dbReference type="ARBA" id="ARBA00023034"/>
    </source>
</evidence>
<reference evidence="10 11" key="1">
    <citation type="journal article" date="2017" name="Nat. Ecol. Evol.">
        <title>Scallop genome provides insights into evolution of bilaterian karyotype and development.</title>
        <authorList>
            <person name="Wang S."/>
            <person name="Zhang J."/>
            <person name="Jiao W."/>
            <person name="Li J."/>
            <person name="Xun X."/>
            <person name="Sun Y."/>
            <person name="Guo X."/>
            <person name="Huan P."/>
            <person name="Dong B."/>
            <person name="Zhang L."/>
            <person name="Hu X."/>
            <person name="Sun X."/>
            <person name="Wang J."/>
            <person name="Zhao C."/>
            <person name="Wang Y."/>
            <person name="Wang D."/>
            <person name="Huang X."/>
            <person name="Wang R."/>
            <person name="Lv J."/>
            <person name="Li Y."/>
            <person name="Zhang Z."/>
            <person name="Liu B."/>
            <person name="Lu W."/>
            <person name="Hui Y."/>
            <person name="Liang J."/>
            <person name="Zhou Z."/>
            <person name="Hou R."/>
            <person name="Li X."/>
            <person name="Liu Y."/>
            <person name="Li H."/>
            <person name="Ning X."/>
            <person name="Lin Y."/>
            <person name="Zhao L."/>
            <person name="Xing Q."/>
            <person name="Dou J."/>
            <person name="Li Y."/>
            <person name="Mao J."/>
            <person name="Guo H."/>
            <person name="Dou H."/>
            <person name="Li T."/>
            <person name="Mu C."/>
            <person name="Jiang W."/>
            <person name="Fu Q."/>
            <person name="Fu X."/>
            <person name="Miao Y."/>
            <person name="Liu J."/>
            <person name="Yu Q."/>
            <person name="Li R."/>
            <person name="Liao H."/>
            <person name="Li X."/>
            <person name="Kong Y."/>
            <person name="Jiang Z."/>
            <person name="Chourrout D."/>
            <person name="Li R."/>
            <person name="Bao Z."/>
        </authorList>
    </citation>
    <scope>NUCLEOTIDE SEQUENCE [LARGE SCALE GENOMIC DNA]</scope>
    <source>
        <strain evidence="10 11">PY_sf001</strain>
    </source>
</reference>
<dbReference type="GO" id="GO:0060090">
    <property type="term" value="F:molecular adaptor activity"/>
    <property type="evidence" value="ECO:0007669"/>
    <property type="project" value="TreeGrafter"/>
</dbReference>
<gene>
    <name evidence="10" type="ORF">KP79_PYT04508</name>
</gene>
<feature type="coiled-coil region" evidence="7">
    <location>
        <begin position="1648"/>
        <end position="1675"/>
    </location>
</feature>
<dbReference type="GO" id="GO:0005813">
    <property type="term" value="C:centrosome"/>
    <property type="evidence" value="ECO:0007669"/>
    <property type="project" value="TreeGrafter"/>
</dbReference>
<feature type="coiled-coil region" evidence="7">
    <location>
        <begin position="525"/>
        <end position="626"/>
    </location>
</feature>
<dbReference type="InterPro" id="IPR012943">
    <property type="entry name" value="Cnn_1N"/>
</dbReference>
<keyword evidence="5" id="KW-0333">Golgi apparatus</keyword>
<dbReference type="Proteomes" id="UP000242188">
    <property type="component" value="Unassembled WGS sequence"/>
</dbReference>
<evidence type="ECO:0000256" key="3">
    <source>
        <dbReference type="ARBA" id="ARBA00022490"/>
    </source>
</evidence>
<keyword evidence="6" id="KW-0206">Cytoskeleton</keyword>
<feature type="coiled-coil region" evidence="7">
    <location>
        <begin position="1085"/>
        <end position="1200"/>
    </location>
</feature>
<dbReference type="OrthoDB" id="10255000at2759"/>
<feature type="region of interest" description="Disordered" evidence="8">
    <location>
        <begin position="1263"/>
        <end position="1286"/>
    </location>
</feature>
<organism evidence="10 11">
    <name type="scientific">Mizuhopecten yessoensis</name>
    <name type="common">Japanese scallop</name>
    <name type="synonym">Patinopecten yessoensis</name>
    <dbReference type="NCBI Taxonomy" id="6573"/>
    <lineage>
        <taxon>Eukaryota</taxon>
        <taxon>Metazoa</taxon>
        <taxon>Spiralia</taxon>
        <taxon>Lophotrochozoa</taxon>
        <taxon>Mollusca</taxon>
        <taxon>Bivalvia</taxon>
        <taxon>Autobranchia</taxon>
        <taxon>Pteriomorphia</taxon>
        <taxon>Pectinida</taxon>
        <taxon>Pectinoidea</taxon>
        <taxon>Pectinidae</taxon>
        <taxon>Mizuhopecten</taxon>
    </lineage>
</organism>
<dbReference type="EMBL" id="NEDP02003487">
    <property type="protein sequence ID" value="OWF48585.1"/>
    <property type="molecule type" value="Genomic_DNA"/>
</dbReference>
<dbReference type="GO" id="GO:0007098">
    <property type="term" value="P:centrosome cycle"/>
    <property type="evidence" value="ECO:0007669"/>
    <property type="project" value="TreeGrafter"/>
</dbReference>
<dbReference type="GO" id="GO:1903358">
    <property type="term" value="P:regulation of Golgi organization"/>
    <property type="evidence" value="ECO:0007669"/>
    <property type="project" value="TreeGrafter"/>
</dbReference>
<evidence type="ECO:0000313" key="11">
    <source>
        <dbReference type="Proteomes" id="UP000242188"/>
    </source>
</evidence>
<feature type="region of interest" description="Disordered" evidence="8">
    <location>
        <begin position="1772"/>
        <end position="1807"/>
    </location>
</feature>
<feature type="region of interest" description="Disordered" evidence="8">
    <location>
        <begin position="888"/>
        <end position="909"/>
    </location>
</feature>
<evidence type="ECO:0000256" key="4">
    <source>
        <dbReference type="ARBA" id="ARBA00022553"/>
    </source>
</evidence>
<dbReference type="Pfam" id="PF07989">
    <property type="entry name" value="Cnn_1N"/>
    <property type="match status" value="1"/>
</dbReference>
<evidence type="ECO:0000256" key="2">
    <source>
        <dbReference type="ARBA" id="ARBA00004555"/>
    </source>
</evidence>
<feature type="coiled-coil region" evidence="7">
    <location>
        <begin position="2068"/>
        <end position="2102"/>
    </location>
</feature>
<dbReference type="PROSITE" id="PS50192">
    <property type="entry name" value="T_SNARE"/>
    <property type="match status" value="1"/>
</dbReference>
<feature type="region of interest" description="Disordered" evidence="8">
    <location>
        <begin position="1683"/>
        <end position="1754"/>
    </location>
</feature>
<feature type="region of interest" description="Disordered" evidence="8">
    <location>
        <begin position="1023"/>
        <end position="1069"/>
    </location>
</feature>
<feature type="coiled-coil region" evidence="7">
    <location>
        <begin position="826"/>
        <end position="863"/>
    </location>
</feature>
<feature type="region of interest" description="Disordered" evidence="8">
    <location>
        <begin position="2711"/>
        <end position="2746"/>
    </location>
</feature>
<sequence length="2746" mass="312548">MDTTNGYDPTLPMDLEGSVNPDLLTEVTFGSHLEYPDGSVPMFAKTSNGRMSPVRARTMKEYDQQIAVLKKENFSLKLRIYFLEERMQQKFGDGEDVFKTNIELKVECESLKRELADKHNLLKKASNAMENLSSNHQSEMAKIQAQVERDFKDSNNGLAYQLDSAQKAHFEAEEALQDSKDKIQELQGQLDKMATEVKEVQQKGDDYVKDLMQELKDKNNEIEHLTATNLKNQDDIDLLQQQKDHAEDELEKLEKELGRKGRDLEDAVDDQNEAVKNMEEKVKDGELKIKDKNETIGKLEDLLKSVEANRKEKEKTLQDAEDKLLQERTKAALRDKTIKGLHSVITTKAKEMEALAEKLKVRDEEMKAMQEEFQDTAVQRQKELDRQHEENNFLEQKEASMKVRLAEQENELEKLMRSLGRKEGELEGFKDLLSKAQNALQQSEDAVEVLQDQLKKERVPSHPSSAHSSPVKHYKDLLDESQKRVSEKDSMIHQLNDTLRDKDKQLRTCMGIFDTPQDAVSGEMVDKLTRQLKESDRALARLLEERALVIAEKEKKLEELREVLSDKEADIARANKMLLAAEDTIDCLEKANKEKANSLQVATDMMRAAEQALQDAKQSFSQAMAEKDSIISRLQDSIGDKEALLKETMKRAPMTTDEVMDLKKTLQNKDRTLQDMIDEKDKTLTANAECVNSLLKKLQAREAELSQMSDKHKKDIANMEQETLKMSGDLRKVEMELRRKQNELHSADNQASRSHQQSQDVLDKLRAVISDKDKTISTLLDSVQEKDKVNGQLRHDLQSKDDLVDKLQTLLRQSQTGSSADLSAKLQELQIELAVKTEGLRNARRMEEDLREQIQELKQKLNSVPQGDREYHTLEKQIYYLKDKLEGQGWTPGGSSPGSPGGSSAGSNGQQVLLQETLQAQLEELRRLNAAVQTEQHLLESIRDKSQGSDHSQAVDEELTAVRTLRRELEEGVQHNHQMRTILEGQMKGISTKESSQENVDDLRKTLNFLKLELETSKLNNRLLQSKNDLQPRQRVDGEGRAESYHQGAQTSPVAATWSPGKNRSPSPIDVNVQLNRQTLSDMSAPMLRKLIRQLQQQLSQEEKENAELRRKLSVMEDVRNIPGKNDDDENSIPYLRSEIERLEREVIRKEEMIGELQVRLGSQERDSSAGGVTDLKNEVKKLTLQLNHTQEVISMLKQQLILNAQSKGSDFDPELIVQMAGEIQKLKLECDKARRGGSTSSDTSEVCSSVSAPSLIGDGSLKGRSLKKSSQIPRPRIGSTPVVGDISSINQPETLKTLLMESKKRITDLEDKLKATEGTVRYQTQKMKYYKGLLEDNGLIQRSPMCSRSSSESNLAALFSKIPVRKRTASQEHLPSVVGSMDSAIGSDYGGAMDTVFERFGKTDDKETLKDQVTQLRELLVRQSRDIKALRDKSEKEKQQRPTDRLDQNAQTLHSLDDTLVSRHTLQDLYQQMETLQRNLQETQDTNAELQHKLLQLQHHNADTLQLQLKDSQAQTAVLEEKIAAFQNSSVHEILEAQKSELVMLRKKFSDTQNSCTQLNYWLEEVSTFLTELVYVDEDGDRNQVRGMKHKVDMSKTIVRNMSTCILDSFDASYDVTSDQPQTDESKGLVAENEALRRSETNLTEGLRQKNLEVEKLTNELRKKNMLVDQLHQELLHFHQMNRKSESPKSSSTVSSADGNVTPSGKMSKGTHELSNRSPSNSQISEQVSQVSSLRSPERMRHMTGSSFTDGSHLRLDKTQEGVVIVEDVADSSQGSTGYHSSHLSGDDFMQGPGHLHSTTESDKENSSIYISAFDTDEKLMYNRRLADGQMFDNTLTPPVFKLNGDTSLPTKIAKATDGRHVEFSILDKSEREEGEVESLRARLSAVEDLNKTLKDELNVYENLCTSIGVQNSPTKMSPCSKSKQETDTDLLRQHLSELRALRIKLEHSVTDSDRLRHQLELDMDGHKITTDSTQNVYMYSKQQTTITELQQTIRLLQQQLKENQSTVRDKIITIQEREWTIQKLQQELSDTKQQHTRSPNIKTQTPEKDVSIREWHENVRSQEQTCVLQQRRIEQQDNLLEQLRKKLQLQEHSLHQQETKLKEMYESAGQQKDQDMHDKDNMILRRGKQIAQLEQSTERLEKKISQLEDCIKKQEEQVKQKESCIKTMKGELQKQEDTIQHQGDVVKQREKVIRKLKDEVHKKVDIIKQQGETITDKETAMKSLSRVVHEQADHMRNKDNTLLKYDKEVRSLNEKVKQLDQLKAEKDEANNRLVQRNEILDQDNCKLVARNEELDSQLKHSSKEVDRLKQEMETMLEKAQENQDLNKTLKLELSVYEKLQSEDSSSKPLGGFDIRELLTEIRHLRVQLERCIDTNNALRQKLEEHLLHQASPQQVTTTTTNYFTVKDGSPTRSNGTDVPDGQPNPERPYVNGALTIRRVQSHQVPMGSRSASGSFASNSSDTMSVSCPSDTPSLSGFGISTWPPMSSENVMFSQQRELCVSQSSPGGTLHQSLVDLAKLGYNSRPVMSEGNLSYYVDDPPSSVADLTGIKIDSDLRCLFAVGKLDDYEKLKKENCESLTVLKGIEARIKERLRVFKTMRTSESVEYSTLKELSLSSENLRICLDEEKSLIGCFWTTQLPKGGSDAKVTAENKLLRAELFTIQSKYELMVKMVQDAETRLHTSNKQKQSMEEIIHRQLKKTTKVVAKARTNFEKDVPSNSSGQLVSITRGQPLRDVDTDSEISYS</sequence>
<feature type="compositionally biased region" description="Low complexity" evidence="8">
    <location>
        <begin position="2449"/>
        <end position="2462"/>
    </location>
</feature>
<dbReference type="InterPro" id="IPR000727">
    <property type="entry name" value="T_SNARE_dom"/>
</dbReference>
<feature type="coiled-coil region" evidence="7">
    <location>
        <begin position="993"/>
        <end position="1020"/>
    </location>
</feature>
<dbReference type="PANTHER" id="PTHR46501:SF10">
    <property type="entry name" value="CENTROSOMIN"/>
    <property type="match status" value="1"/>
</dbReference>
<feature type="region of interest" description="Disordered" evidence="8">
    <location>
        <begin position="2391"/>
        <end position="2429"/>
    </location>
</feature>
<feature type="region of interest" description="Disordered" evidence="8">
    <location>
        <begin position="2445"/>
        <end position="2471"/>
    </location>
</feature>
<evidence type="ECO:0000259" key="9">
    <source>
        <dbReference type="PROSITE" id="PS50192"/>
    </source>
</evidence>
<dbReference type="STRING" id="6573.A0A210QII0"/>
<evidence type="ECO:0000256" key="6">
    <source>
        <dbReference type="ARBA" id="ARBA00023212"/>
    </source>
</evidence>